<dbReference type="InterPro" id="IPR036695">
    <property type="entry name" value="Arg-tRNA-synth_N_sf"/>
</dbReference>
<protein>
    <recommendedName>
        <fullName evidence="8">Arginine--tRNA ligase</fullName>
        <ecNumber evidence="8">6.1.1.19</ecNumber>
    </recommendedName>
    <alternativeName>
        <fullName evidence="8">Arginyl-tRNA synthetase</fullName>
        <shortName evidence="8">ArgRS</shortName>
    </alternativeName>
</protein>
<evidence type="ECO:0000256" key="7">
    <source>
        <dbReference type="ARBA" id="ARBA00049339"/>
    </source>
</evidence>
<comment type="subcellular location">
    <subcellularLocation>
        <location evidence="8">Cytoplasm</location>
    </subcellularLocation>
</comment>
<evidence type="ECO:0000313" key="13">
    <source>
        <dbReference type="EMBL" id="MCA9389956.1"/>
    </source>
</evidence>
<reference evidence="13" key="2">
    <citation type="journal article" date="2021" name="Microbiome">
        <title>Successional dynamics and alternative stable states in a saline activated sludge microbial community over 9 years.</title>
        <authorList>
            <person name="Wang Y."/>
            <person name="Ye J."/>
            <person name="Ju F."/>
            <person name="Liu L."/>
            <person name="Boyd J.A."/>
            <person name="Deng Y."/>
            <person name="Parks D.H."/>
            <person name="Jiang X."/>
            <person name="Yin X."/>
            <person name="Woodcroft B.J."/>
            <person name="Tyson G.W."/>
            <person name="Hugenholtz P."/>
            <person name="Polz M.F."/>
            <person name="Zhang T."/>
        </authorList>
    </citation>
    <scope>NUCLEOTIDE SEQUENCE</scope>
    <source>
        <strain evidence="13">HKST-UBA01</strain>
    </source>
</reference>
<dbReference type="PANTHER" id="PTHR11956">
    <property type="entry name" value="ARGINYL-TRNA SYNTHETASE"/>
    <property type="match status" value="1"/>
</dbReference>
<keyword evidence="3 8" id="KW-0547">Nucleotide-binding</keyword>
<dbReference type="GO" id="GO:0005737">
    <property type="term" value="C:cytoplasm"/>
    <property type="evidence" value="ECO:0007669"/>
    <property type="project" value="UniProtKB-SubCell"/>
</dbReference>
<dbReference type="GO" id="GO:0005524">
    <property type="term" value="F:ATP binding"/>
    <property type="evidence" value="ECO:0007669"/>
    <property type="project" value="UniProtKB-UniRule"/>
</dbReference>
<dbReference type="SUPFAM" id="SSF55190">
    <property type="entry name" value="Arginyl-tRNA synthetase (ArgRS), N-terminal 'additional' domain"/>
    <property type="match status" value="1"/>
</dbReference>
<evidence type="ECO:0000259" key="11">
    <source>
        <dbReference type="SMART" id="SM00836"/>
    </source>
</evidence>
<evidence type="ECO:0000313" key="14">
    <source>
        <dbReference type="Proteomes" id="UP000701698"/>
    </source>
</evidence>
<comment type="similarity">
    <text evidence="1 8 9">Belongs to the class-I aminoacyl-tRNA synthetase family.</text>
</comment>
<dbReference type="InterPro" id="IPR014729">
    <property type="entry name" value="Rossmann-like_a/b/a_fold"/>
</dbReference>
<evidence type="ECO:0000256" key="2">
    <source>
        <dbReference type="ARBA" id="ARBA00022598"/>
    </source>
</evidence>
<evidence type="ECO:0000256" key="1">
    <source>
        <dbReference type="ARBA" id="ARBA00005594"/>
    </source>
</evidence>
<dbReference type="SMART" id="SM00836">
    <property type="entry name" value="DALR_1"/>
    <property type="match status" value="1"/>
</dbReference>
<evidence type="ECO:0000256" key="3">
    <source>
        <dbReference type="ARBA" id="ARBA00022741"/>
    </source>
</evidence>
<evidence type="ECO:0000256" key="10">
    <source>
        <dbReference type="SAM" id="Coils"/>
    </source>
</evidence>
<comment type="caution">
    <text evidence="13">The sequence shown here is derived from an EMBL/GenBank/DDBJ whole genome shotgun (WGS) entry which is preliminary data.</text>
</comment>
<dbReference type="NCBIfam" id="TIGR00456">
    <property type="entry name" value="argS"/>
    <property type="match status" value="1"/>
</dbReference>
<reference evidence="13" key="1">
    <citation type="submission" date="2020-04" db="EMBL/GenBank/DDBJ databases">
        <authorList>
            <person name="Zhang T."/>
        </authorList>
    </citation>
    <scope>NUCLEOTIDE SEQUENCE</scope>
    <source>
        <strain evidence="13">HKST-UBA01</strain>
    </source>
</reference>
<organism evidence="13 14">
    <name type="scientific">candidate division WWE3 bacterium</name>
    <dbReference type="NCBI Taxonomy" id="2053526"/>
    <lineage>
        <taxon>Bacteria</taxon>
        <taxon>Katanobacteria</taxon>
    </lineage>
</organism>
<dbReference type="Pfam" id="PF05746">
    <property type="entry name" value="DALR_1"/>
    <property type="match status" value="1"/>
</dbReference>
<dbReference type="InterPro" id="IPR005148">
    <property type="entry name" value="Arg-tRNA-synth_N"/>
</dbReference>
<sequence length="577" mass="65411">MDMIQTLEQDISDIVTTLFNISDVHVLIEHPSDEHNGDYSSNISLAISKQVGKNPREIGDLIITELRKKEYSYLNKIELAGPGFINFYLDPSFLFNDIREKAQNIQQNSESDHLAGEKIMVEYAHPNTHKEMHIGHMRTLIVGEALARIFTHTGAEVFRANYQGDVGPHVAKAIWGTQKILSERGIDWDEADKLTSPEKAHLLGEGYVRGNKDYEAFESEIKDLNQKLYAKDAEVMPIYKKTRQWSLDYYDELYARFGTQFDRFFFESDVADAGVKIVNEHIGDVFSPSEGAIVFDAHQYGLHTRVFITKEGYPTYEAKDIGLAPEQYAAFPFSKNIHVVGDEQAGYFKVVIKAIELINPEMEGKEEHLSMGMVNLKGLKMSSRTGVIITVDGLLEEVKEEVKKIAENTDLSGKVLEEMLEVVTIGAVKYSVLKNDPERYVLFDLEETVSLEGNSGPYLQYVYARCQSILDKSEVDVSAFDGNIFIDSLSELETSLMRHLHNYRTTVQEAADKYKPNLMCNYLFELAQKYNSFYNQKPILQADTQEEMLFRLCLTKATAETIKSGLGLLGISVVNRM</sequence>
<feature type="coiled-coil region" evidence="10">
    <location>
        <begin position="207"/>
        <end position="234"/>
    </location>
</feature>
<keyword evidence="5 8" id="KW-0648">Protein biosynthesis</keyword>
<keyword evidence="10" id="KW-0175">Coiled coil</keyword>
<dbReference type="PRINTS" id="PR01038">
    <property type="entry name" value="TRNASYNTHARG"/>
</dbReference>
<keyword evidence="4 8" id="KW-0067">ATP-binding</keyword>
<evidence type="ECO:0000256" key="5">
    <source>
        <dbReference type="ARBA" id="ARBA00022917"/>
    </source>
</evidence>
<dbReference type="Pfam" id="PF00750">
    <property type="entry name" value="tRNA-synt_1d"/>
    <property type="match status" value="1"/>
</dbReference>
<comment type="subunit">
    <text evidence="8">Monomer.</text>
</comment>
<dbReference type="FunFam" id="1.10.730.10:FF:000006">
    <property type="entry name" value="Arginyl-tRNA synthetase 2, mitochondrial"/>
    <property type="match status" value="1"/>
</dbReference>
<dbReference type="Pfam" id="PF03485">
    <property type="entry name" value="Arg_tRNA_synt_N"/>
    <property type="match status" value="1"/>
</dbReference>
<accession>A0A955LG98</accession>
<evidence type="ECO:0000256" key="6">
    <source>
        <dbReference type="ARBA" id="ARBA00023146"/>
    </source>
</evidence>
<gene>
    <name evidence="8 13" type="primary">argS</name>
    <name evidence="13" type="ORF">KC571_00990</name>
</gene>
<name>A0A955LG98_UNCKA</name>
<evidence type="ECO:0000256" key="4">
    <source>
        <dbReference type="ARBA" id="ARBA00022840"/>
    </source>
</evidence>
<keyword evidence="2 8" id="KW-0436">Ligase</keyword>
<dbReference type="Gene3D" id="1.10.730.10">
    <property type="entry name" value="Isoleucyl-tRNA Synthetase, Domain 1"/>
    <property type="match status" value="1"/>
</dbReference>
<dbReference type="HAMAP" id="MF_00123">
    <property type="entry name" value="Arg_tRNA_synth"/>
    <property type="match status" value="1"/>
</dbReference>
<dbReference type="SUPFAM" id="SSF47323">
    <property type="entry name" value="Anticodon-binding domain of a subclass of class I aminoacyl-tRNA synthetases"/>
    <property type="match status" value="1"/>
</dbReference>
<dbReference type="SMART" id="SM01016">
    <property type="entry name" value="Arg_tRNA_synt_N"/>
    <property type="match status" value="1"/>
</dbReference>
<dbReference type="Gene3D" id="3.40.50.620">
    <property type="entry name" value="HUPs"/>
    <property type="match status" value="1"/>
</dbReference>
<evidence type="ECO:0000256" key="9">
    <source>
        <dbReference type="RuleBase" id="RU363038"/>
    </source>
</evidence>
<proteinExistence type="inferred from homology"/>
<feature type="domain" description="Arginyl tRNA synthetase N-terminal" evidence="12">
    <location>
        <begin position="5"/>
        <end position="89"/>
    </location>
</feature>
<feature type="domain" description="DALR anticodon binding" evidence="11">
    <location>
        <begin position="459"/>
        <end position="577"/>
    </location>
</feature>
<dbReference type="GO" id="GO:0004814">
    <property type="term" value="F:arginine-tRNA ligase activity"/>
    <property type="evidence" value="ECO:0007669"/>
    <property type="project" value="UniProtKB-UniRule"/>
</dbReference>
<dbReference type="InterPro" id="IPR009080">
    <property type="entry name" value="tRNAsynth_Ia_anticodon-bd"/>
</dbReference>
<dbReference type="GO" id="GO:0006420">
    <property type="term" value="P:arginyl-tRNA aminoacylation"/>
    <property type="evidence" value="ECO:0007669"/>
    <property type="project" value="UniProtKB-UniRule"/>
</dbReference>
<dbReference type="InterPro" id="IPR035684">
    <property type="entry name" value="ArgRS_core"/>
</dbReference>
<dbReference type="Gene3D" id="3.30.1360.70">
    <property type="entry name" value="Arginyl tRNA synthetase N-terminal domain"/>
    <property type="match status" value="1"/>
</dbReference>
<dbReference type="EMBL" id="JAGQKX010000014">
    <property type="protein sequence ID" value="MCA9389956.1"/>
    <property type="molecule type" value="Genomic_DNA"/>
</dbReference>
<dbReference type="Proteomes" id="UP000701698">
    <property type="component" value="Unassembled WGS sequence"/>
</dbReference>
<keyword evidence="8" id="KW-0963">Cytoplasm</keyword>
<dbReference type="AlphaFoldDB" id="A0A955LG98"/>
<comment type="catalytic activity">
    <reaction evidence="7 8">
        <text>tRNA(Arg) + L-arginine + ATP = L-arginyl-tRNA(Arg) + AMP + diphosphate</text>
        <dbReference type="Rhea" id="RHEA:20301"/>
        <dbReference type="Rhea" id="RHEA-COMP:9658"/>
        <dbReference type="Rhea" id="RHEA-COMP:9673"/>
        <dbReference type="ChEBI" id="CHEBI:30616"/>
        <dbReference type="ChEBI" id="CHEBI:32682"/>
        <dbReference type="ChEBI" id="CHEBI:33019"/>
        <dbReference type="ChEBI" id="CHEBI:78442"/>
        <dbReference type="ChEBI" id="CHEBI:78513"/>
        <dbReference type="ChEBI" id="CHEBI:456215"/>
        <dbReference type="EC" id="6.1.1.19"/>
    </reaction>
</comment>
<dbReference type="SUPFAM" id="SSF52374">
    <property type="entry name" value="Nucleotidylyl transferase"/>
    <property type="match status" value="1"/>
</dbReference>
<dbReference type="InterPro" id="IPR001278">
    <property type="entry name" value="Arg-tRNA-ligase"/>
</dbReference>
<dbReference type="EC" id="6.1.1.19" evidence="8"/>
<dbReference type="InterPro" id="IPR008909">
    <property type="entry name" value="DALR_anticod-bd"/>
</dbReference>
<dbReference type="PANTHER" id="PTHR11956:SF5">
    <property type="entry name" value="ARGININE--TRNA LIGASE, CYTOPLASMIC"/>
    <property type="match status" value="1"/>
</dbReference>
<feature type="short sequence motif" description="'HIGH' region" evidence="8">
    <location>
        <begin position="126"/>
        <end position="136"/>
    </location>
</feature>
<evidence type="ECO:0000259" key="12">
    <source>
        <dbReference type="SMART" id="SM01016"/>
    </source>
</evidence>
<keyword evidence="6 8" id="KW-0030">Aminoacyl-tRNA synthetase</keyword>
<evidence type="ECO:0000256" key="8">
    <source>
        <dbReference type="HAMAP-Rule" id="MF_00123"/>
    </source>
</evidence>